<dbReference type="GO" id="GO:0010508">
    <property type="term" value="P:positive regulation of autophagy"/>
    <property type="evidence" value="ECO:0007669"/>
    <property type="project" value="TreeGrafter"/>
</dbReference>
<dbReference type="InterPro" id="IPR056603">
    <property type="entry name" value="HTH_NPRL3"/>
</dbReference>
<feature type="compositionally biased region" description="Basic and acidic residues" evidence="3">
    <location>
        <begin position="177"/>
        <end position="190"/>
    </location>
</feature>
<feature type="region of interest" description="Disordered" evidence="3">
    <location>
        <begin position="574"/>
        <end position="671"/>
    </location>
</feature>
<comment type="function">
    <text evidence="2">Mediates inactivation of the TORC1 complex in response to amino acid starvation. Required for meiotic nuclear division.</text>
</comment>
<keyword evidence="7" id="KW-1185">Reference proteome</keyword>
<dbReference type="Pfam" id="PF03666">
    <property type="entry name" value="NPR3"/>
    <property type="match status" value="1"/>
</dbReference>
<feature type="chain" id="PRO_5042196757" description="Nitrogen permease regulator 3" evidence="4">
    <location>
        <begin position="18"/>
        <end position="764"/>
    </location>
</feature>
<comment type="subcellular location">
    <subcellularLocation>
        <location evidence="2">Vacuole membrane</location>
        <topology evidence="2">Peripheral membrane protein</topology>
    </subcellularLocation>
</comment>
<dbReference type="AlphaFoldDB" id="A0AAD7MAH0"/>
<evidence type="ECO:0000256" key="1">
    <source>
        <dbReference type="ARBA" id="ARBA00010546"/>
    </source>
</evidence>
<evidence type="ECO:0000313" key="6">
    <source>
        <dbReference type="EMBL" id="KAJ7707807.1"/>
    </source>
</evidence>
<comment type="similarity">
    <text evidence="1 2">Belongs to the NPR3 family.</text>
</comment>
<name>A0AAD7MAH0_MYCRO</name>
<dbReference type="GO" id="GO:1904262">
    <property type="term" value="P:negative regulation of TORC1 signaling"/>
    <property type="evidence" value="ECO:0007669"/>
    <property type="project" value="TreeGrafter"/>
</dbReference>
<dbReference type="GO" id="GO:0034198">
    <property type="term" value="P:cellular response to amino acid starvation"/>
    <property type="evidence" value="ECO:0007669"/>
    <property type="project" value="TreeGrafter"/>
</dbReference>
<comment type="caution">
    <text evidence="6">The sequence shown here is derived from an EMBL/GenBank/DDBJ whole genome shotgun (WGS) entry which is preliminary data.</text>
</comment>
<feature type="signal peptide" evidence="4">
    <location>
        <begin position="1"/>
        <end position="17"/>
    </location>
</feature>
<evidence type="ECO:0000256" key="4">
    <source>
        <dbReference type="SAM" id="SignalP"/>
    </source>
</evidence>
<dbReference type="GO" id="GO:0051321">
    <property type="term" value="P:meiotic cell cycle"/>
    <property type="evidence" value="ECO:0007669"/>
    <property type="project" value="UniProtKB-UniRule"/>
</dbReference>
<feature type="domain" description="GATOR1 complex protein NPRL3 C-terminal HTH" evidence="5">
    <location>
        <begin position="679"/>
        <end position="738"/>
    </location>
</feature>
<dbReference type="GO" id="GO:0005774">
    <property type="term" value="C:vacuolar membrane"/>
    <property type="evidence" value="ECO:0007669"/>
    <property type="project" value="UniProtKB-SubCell"/>
</dbReference>
<feature type="compositionally biased region" description="Polar residues" evidence="3">
    <location>
        <begin position="589"/>
        <end position="610"/>
    </location>
</feature>
<feature type="compositionally biased region" description="Acidic residues" evidence="3">
    <location>
        <begin position="650"/>
        <end position="668"/>
    </location>
</feature>
<gene>
    <name evidence="6" type="ORF">B0H17DRAFT_917773</name>
</gene>
<evidence type="ECO:0000259" key="5">
    <source>
        <dbReference type="Pfam" id="PF24064"/>
    </source>
</evidence>
<protein>
    <recommendedName>
        <fullName evidence="2">Nitrogen permease regulator 3</fullName>
    </recommendedName>
    <alternativeName>
        <fullName evidence="2">Required for meiotic nuclear division protein 11</fullName>
    </alternativeName>
</protein>
<keyword evidence="2 4" id="KW-0732">Signal</keyword>
<dbReference type="PANTHER" id="PTHR13153:SF5">
    <property type="entry name" value="GATOR COMPLEX PROTEIN NPRL3"/>
    <property type="match status" value="1"/>
</dbReference>
<proteinExistence type="inferred from homology"/>
<feature type="compositionally biased region" description="Basic and acidic residues" evidence="3">
    <location>
        <begin position="75"/>
        <end position="90"/>
    </location>
</feature>
<reference evidence="6" key="1">
    <citation type="submission" date="2023-03" db="EMBL/GenBank/DDBJ databases">
        <title>Massive genome expansion in bonnet fungi (Mycena s.s.) driven by repeated elements and novel gene families across ecological guilds.</title>
        <authorList>
            <consortium name="Lawrence Berkeley National Laboratory"/>
            <person name="Harder C.B."/>
            <person name="Miyauchi S."/>
            <person name="Viragh M."/>
            <person name="Kuo A."/>
            <person name="Thoen E."/>
            <person name="Andreopoulos B."/>
            <person name="Lu D."/>
            <person name="Skrede I."/>
            <person name="Drula E."/>
            <person name="Henrissat B."/>
            <person name="Morin E."/>
            <person name="Kohler A."/>
            <person name="Barry K."/>
            <person name="LaButti K."/>
            <person name="Morin E."/>
            <person name="Salamov A."/>
            <person name="Lipzen A."/>
            <person name="Mereny Z."/>
            <person name="Hegedus B."/>
            <person name="Baldrian P."/>
            <person name="Stursova M."/>
            <person name="Weitz H."/>
            <person name="Taylor A."/>
            <person name="Grigoriev I.V."/>
            <person name="Nagy L.G."/>
            <person name="Martin F."/>
            <person name="Kauserud H."/>
        </authorList>
    </citation>
    <scope>NUCLEOTIDE SEQUENCE</scope>
    <source>
        <strain evidence="6">CBHHK067</strain>
    </source>
</reference>
<sequence>MAETLLAILLVTTSAKGSSIVYRWPPSPVASPRFSRPAPDITPSSLHLDNPWRASHPSEIPQGPMNQEPLPLQNDPEREWKRPSAVRDRSMSFSSSGSNPSSGRNSPSKDGSYMLESRSTKDEHDYLFGYSSEFLANLLCPQRSMCHQKFELLVDDLAFIGHPVSAEEDGAWRFKPEKLKSNDRGRESRIRRVSQTDRGSSASPVRPPSSEKTPPIQNFWLQRFHFVMVLDVPDPSSSASGNITKYFDIIYEQIAFPIAAILFQEQVLSNFVEEECDILGSLKDKGQLSSSNAGDEFSSYMVQALDASSIAPAMKTLYEALKSSNVAYISIHDLPLELQLPPYLDVLLHSEEENDTDFLSPPDEDDYQVWGQEMSFGYRLPSLTAWKSILLLDEAPEGIDPYANLRRSLIGTGDRLLVEGLIKFLEIASVTLSLADMASLLEWDLETQVFPTVRWLVHHRRAKVVDIVHPGLKTVFTLPAKFDSPLTELTAEFNKQFSDFGVPSLPQLLSAISTSSSNTHFFAAVAQIKEVIPLYHEVVLWMLKRDMLITLHLRIRIVATVRLKERVKFGKSRSRDKKAGVRKVHSKLRNQLETDTDQSPPGVSWLSLSPKSARRYSRQSSAGGSRNSRLSELVLEDDSGDSAGRHRDDDEAAESQDEFENQNTEENEASMINDPGRATTLQRRWLSAMSEGKEPHIARRFEQINQYFDGKRTDDEILYRAEMSRRELREVLHHYDEFVSAFKMPFMLALNVNSNQLLTFLHPS</sequence>
<dbReference type="Pfam" id="PF24064">
    <property type="entry name" value="HTH_NPRL3"/>
    <property type="match status" value="1"/>
</dbReference>
<organism evidence="6 7">
    <name type="scientific">Mycena rosella</name>
    <name type="common">Pink bonnet</name>
    <name type="synonym">Agaricus rosellus</name>
    <dbReference type="NCBI Taxonomy" id="1033263"/>
    <lineage>
        <taxon>Eukaryota</taxon>
        <taxon>Fungi</taxon>
        <taxon>Dikarya</taxon>
        <taxon>Basidiomycota</taxon>
        <taxon>Agaricomycotina</taxon>
        <taxon>Agaricomycetes</taxon>
        <taxon>Agaricomycetidae</taxon>
        <taxon>Agaricales</taxon>
        <taxon>Marasmiineae</taxon>
        <taxon>Mycenaceae</taxon>
        <taxon>Mycena</taxon>
    </lineage>
</organism>
<evidence type="ECO:0000256" key="3">
    <source>
        <dbReference type="SAM" id="MobiDB-lite"/>
    </source>
</evidence>
<feature type="region of interest" description="Disordered" evidence="3">
    <location>
        <begin position="28"/>
        <end position="117"/>
    </location>
</feature>
<dbReference type="PANTHER" id="PTHR13153">
    <property type="entry name" value="CGTHBA PROTEIN -14 GENE PROTEIN"/>
    <property type="match status" value="1"/>
</dbReference>
<dbReference type="GO" id="GO:1990130">
    <property type="term" value="C:GATOR1 complex"/>
    <property type="evidence" value="ECO:0007669"/>
    <property type="project" value="TreeGrafter"/>
</dbReference>
<feature type="compositionally biased region" description="Low complexity" evidence="3">
    <location>
        <begin position="91"/>
        <end position="108"/>
    </location>
</feature>
<dbReference type="Proteomes" id="UP001221757">
    <property type="component" value="Unassembled WGS sequence"/>
</dbReference>
<dbReference type="GO" id="GO:0038202">
    <property type="term" value="P:TORC1 signaling"/>
    <property type="evidence" value="ECO:0007669"/>
    <property type="project" value="TreeGrafter"/>
</dbReference>
<dbReference type="EMBL" id="JARKIE010000005">
    <property type="protein sequence ID" value="KAJ7707807.1"/>
    <property type="molecule type" value="Genomic_DNA"/>
</dbReference>
<feature type="compositionally biased region" description="Polar residues" evidence="3">
    <location>
        <begin position="618"/>
        <end position="630"/>
    </location>
</feature>
<accession>A0AAD7MAH0</accession>
<evidence type="ECO:0000256" key="2">
    <source>
        <dbReference type="RuleBase" id="RU368069"/>
    </source>
</evidence>
<feature type="compositionally biased region" description="Basic residues" evidence="3">
    <location>
        <begin position="574"/>
        <end position="588"/>
    </location>
</feature>
<dbReference type="InterPro" id="IPR005365">
    <property type="entry name" value="Npr3"/>
</dbReference>
<feature type="region of interest" description="Disordered" evidence="3">
    <location>
        <begin position="177"/>
        <end position="213"/>
    </location>
</feature>
<evidence type="ECO:0000313" key="7">
    <source>
        <dbReference type="Proteomes" id="UP001221757"/>
    </source>
</evidence>
<keyword evidence="2" id="KW-0469">Meiosis</keyword>